<dbReference type="SUPFAM" id="SSF49870">
    <property type="entry name" value="Osmotin, thaumatin-like protein"/>
    <property type="match status" value="1"/>
</dbReference>
<dbReference type="EMBL" id="KL198093">
    <property type="protein sequence ID" value="KDQ08261.1"/>
    <property type="molecule type" value="Genomic_DNA"/>
</dbReference>
<evidence type="ECO:0000313" key="2">
    <source>
        <dbReference type="EMBL" id="KDQ08261.1"/>
    </source>
</evidence>
<dbReference type="AlphaFoldDB" id="A0A067M9J5"/>
<proteinExistence type="predicted"/>
<dbReference type="Proteomes" id="UP000027195">
    <property type="component" value="Unassembled WGS sequence"/>
</dbReference>
<reference evidence="3" key="1">
    <citation type="journal article" date="2014" name="Proc. Natl. Acad. Sci. U.S.A.">
        <title>Extensive sampling of basidiomycete genomes demonstrates inadequacy of the white-rot/brown-rot paradigm for wood decay fungi.</title>
        <authorList>
            <person name="Riley R."/>
            <person name="Salamov A.A."/>
            <person name="Brown D.W."/>
            <person name="Nagy L.G."/>
            <person name="Floudas D."/>
            <person name="Held B.W."/>
            <person name="Levasseur A."/>
            <person name="Lombard V."/>
            <person name="Morin E."/>
            <person name="Otillar R."/>
            <person name="Lindquist E.A."/>
            <person name="Sun H."/>
            <person name="LaButti K.M."/>
            <person name="Schmutz J."/>
            <person name="Jabbour D."/>
            <person name="Luo H."/>
            <person name="Baker S.E."/>
            <person name="Pisabarro A.G."/>
            <person name="Walton J.D."/>
            <person name="Blanchette R.A."/>
            <person name="Henrissat B."/>
            <person name="Martin F."/>
            <person name="Cullen D."/>
            <person name="Hibbett D.S."/>
            <person name="Grigoriev I.V."/>
        </authorList>
    </citation>
    <scope>NUCLEOTIDE SEQUENCE [LARGE SCALE GENOMIC DNA]</scope>
    <source>
        <strain evidence="3">FD-172 SS1</strain>
    </source>
</reference>
<organism evidence="2 3">
    <name type="scientific">Botryobasidium botryosum (strain FD-172 SS1)</name>
    <dbReference type="NCBI Taxonomy" id="930990"/>
    <lineage>
        <taxon>Eukaryota</taxon>
        <taxon>Fungi</taxon>
        <taxon>Dikarya</taxon>
        <taxon>Basidiomycota</taxon>
        <taxon>Agaricomycotina</taxon>
        <taxon>Agaricomycetes</taxon>
        <taxon>Cantharellales</taxon>
        <taxon>Botryobasidiaceae</taxon>
        <taxon>Botryobasidium</taxon>
    </lineage>
</organism>
<name>A0A067M9J5_BOTB1</name>
<dbReference type="HOGENOM" id="CLU_1447259_0_0_1"/>
<dbReference type="SMART" id="SM00205">
    <property type="entry name" value="THN"/>
    <property type="match status" value="1"/>
</dbReference>
<sequence length="172" mass="17741">MFSLQKLAVSALLFVGSASAAHTFNLVNRCGSGVPLLVHNWGRTPYTGAQPGTVGAGQTRTLTMPDGWNGRICHNVGGCGNSCYGSCSMTEFNLDTGDFYTPQAYDISNIQGYTIAQSISVANDGGCQSVTCRAANCPCSQAYPIGDLSGCGNDSPVRACGAGAKAFTITCC</sequence>
<dbReference type="OrthoDB" id="430315at2759"/>
<feature type="chain" id="PRO_5001645371" description="Osmotin thaumatin-like protein" evidence="1">
    <location>
        <begin position="21"/>
        <end position="172"/>
    </location>
</feature>
<dbReference type="InterPro" id="IPR037176">
    <property type="entry name" value="Osmotin/thaumatin-like_sf"/>
</dbReference>
<feature type="signal peptide" evidence="1">
    <location>
        <begin position="1"/>
        <end position="20"/>
    </location>
</feature>
<accession>A0A067M9J5</accession>
<dbReference type="InterPro" id="IPR001938">
    <property type="entry name" value="Thaumatin"/>
</dbReference>
<dbReference type="Gene3D" id="2.60.110.10">
    <property type="entry name" value="Thaumatin"/>
    <property type="match status" value="1"/>
</dbReference>
<keyword evidence="3" id="KW-1185">Reference proteome</keyword>
<evidence type="ECO:0000256" key="1">
    <source>
        <dbReference type="SAM" id="SignalP"/>
    </source>
</evidence>
<evidence type="ECO:0008006" key="4">
    <source>
        <dbReference type="Google" id="ProtNLM"/>
    </source>
</evidence>
<keyword evidence="1" id="KW-0732">Signal</keyword>
<dbReference type="InParanoid" id="A0A067M9J5"/>
<evidence type="ECO:0000313" key="3">
    <source>
        <dbReference type="Proteomes" id="UP000027195"/>
    </source>
</evidence>
<protein>
    <recommendedName>
        <fullName evidence="4">Osmotin thaumatin-like protein</fullName>
    </recommendedName>
</protein>
<gene>
    <name evidence="2" type="ORF">BOTBODRAFT_59467</name>
</gene>